<dbReference type="GO" id="GO:0016787">
    <property type="term" value="F:hydrolase activity"/>
    <property type="evidence" value="ECO:0007669"/>
    <property type="project" value="UniProtKB-KW"/>
</dbReference>
<dbReference type="OrthoDB" id="4725864at2"/>
<keyword evidence="5" id="KW-1185">Reference proteome</keyword>
<keyword evidence="1" id="KW-1277">Toxin-antitoxin system</keyword>
<evidence type="ECO:0000256" key="1">
    <source>
        <dbReference type="ARBA" id="ARBA00022649"/>
    </source>
</evidence>
<dbReference type="InterPro" id="IPR008201">
    <property type="entry name" value="HepT-like"/>
</dbReference>
<evidence type="ECO:0000313" key="4">
    <source>
        <dbReference type="EMBL" id="RNI24259.1"/>
    </source>
</evidence>
<keyword evidence="3" id="KW-0378">Hydrolase</keyword>
<gene>
    <name evidence="4" type="ORF">EFY87_04630</name>
</gene>
<evidence type="ECO:0000256" key="3">
    <source>
        <dbReference type="ARBA" id="ARBA00022801"/>
    </source>
</evidence>
<dbReference type="AlphaFoldDB" id="A0A3M9MFC1"/>
<accession>A0A3M9MFC1</accession>
<evidence type="ECO:0000313" key="5">
    <source>
        <dbReference type="Proteomes" id="UP000271678"/>
    </source>
</evidence>
<sequence length="42" mass="4717">MRDLAAHQYNELDPGRVWRTATRDVPALRSSLVGTVIPALRN</sequence>
<organism evidence="4 5">
    <name type="scientific">Flexivirga caeni</name>
    <dbReference type="NCBI Taxonomy" id="2294115"/>
    <lineage>
        <taxon>Bacteria</taxon>
        <taxon>Bacillati</taxon>
        <taxon>Actinomycetota</taxon>
        <taxon>Actinomycetes</taxon>
        <taxon>Micrococcales</taxon>
        <taxon>Dermacoccaceae</taxon>
        <taxon>Flexivirga</taxon>
    </lineage>
</organism>
<proteinExistence type="predicted"/>
<keyword evidence="2" id="KW-0540">Nuclease</keyword>
<dbReference type="GO" id="GO:0110001">
    <property type="term" value="C:toxin-antitoxin complex"/>
    <property type="evidence" value="ECO:0007669"/>
    <property type="project" value="InterPro"/>
</dbReference>
<dbReference type="Proteomes" id="UP000271678">
    <property type="component" value="Unassembled WGS sequence"/>
</dbReference>
<reference evidence="4 5" key="1">
    <citation type="submission" date="2018-11" db="EMBL/GenBank/DDBJ databases">
        <title>Draft genome of Simplicispira Flexivirga sp. BO-16.</title>
        <authorList>
            <person name="Im W.T."/>
        </authorList>
    </citation>
    <scope>NUCLEOTIDE SEQUENCE [LARGE SCALE GENOMIC DNA]</scope>
    <source>
        <strain evidence="4 5">BO-16</strain>
    </source>
</reference>
<dbReference type="GO" id="GO:0004540">
    <property type="term" value="F:RNA nuclease activity"/>
    <property type="evidence" value="ECO:0007669"/>
    <property type="project" value="InterPro"/>
</dbReference>
<evidence type="ECO:0000256" key="2">
    <source>
        <dbReference type="ARBA" id="ARBA00022722"/>
    </source>
</evidence>
<protein>
    <submittedName>
        <fullName evidence="4">DUF86 domain-containing protein</fullName>
    </submittedName>
</protein>
<name>A0A3M9MFC1_9MICO</name>
<dbReference type="Pfam" id="PF01934">
    <property type="entry name" value="HepT-like"/>
    <property type="match status" value="1"/>
</dbReference>
<comment type="caution">
    <text evidence="4">The sequence shown here is derived from an EMBL/GenBank/DDBJ whole genome shotgun (WGS) entry which is preliminary data.</text>
</comment>
<dbReference type="EMBL" id="RJJQ01000003">
    <property type="protein sequence ID" value="RNI24259.1"/>
    <property type="molecule type" value="Genomic_DNA"/>
</dbReference>